<organism evidence="6 7">
    <name type="scientific">Scleromatobacter humisilvae</name>
    <dbReference type="NCBI Taxonomy" id="2897159"/>
    <lineage>
        <taxon>Bacteria</taxon>
        <taxon>Pseudomonadati</taxon>
        <taxon>Pseudomonadota</taxon>
        <taxon>Betaproteobacteria</taxon>
        <taxon>Burkholderiales</taxon>
        <taxon>Sphaerotilaceae</taxon>
        <taxon>Scleromatobacter</taxon>
    </lineage>
</organism>
<dbReference type="Pfam" id="PF00126">
    <property type="entry name" value="HTH_1"/>
    <property type="match status" value="1"/>
</dbReference>
<dbReference type="InterPro" id="IPR036390">
    <property type="entry name" value="WH_DNA-bd_sf"/>
</dbReference>
<dbReference type="RefSeq" id="WP_275682245.1">
    <property type="nucleotide sequence ID" value="NZ_JAJLJH010000002.1"/>
</dbReference>
<keyword evidence="3" id="KW-0238">DNA-binding</keyword>
<dbReference type="PANTHER" id="PTHR30537:SF5">
    <property type="entry name" value="HTH-TYPE TRANSCRIPTIONAL ACTIVATOR TTDR-RELATED"/>
    <property type="match status" value="1"/>
</dbReference>
<feature type="domain" description="HTH lysR-type" evidence="5">
    <location>
        <begin position="1"/>
        <end position="60"/>
    </location>
</feature>
<comment type="similarity">
    <text evidence="1">Belongs to the LysR transcriptional regulatory family.</text>
</comment>
<dbReference type="InterPro" id="IPR058163">
    <property type="entry name" value="LysR-type_TF_proteobact-type"/>
</dbReference>
<dbReference type="GO" id="GO:0003700">
    <property type="term" value="F:DNA-binding transcription factor activity"/>
    <property type="evidence" value="ECO:0007669"/>
    <property type="project" value="InterPro"/>
</dbReference>
<dbReference type="InterPro" id="IPR000847">
    <property type="entry name" value="LysR_HTH_N"/>
</dbReference>
<dbReference type="PANTHER" id="PTHR30537">
    <property type="entry name" value="HTH-TYPE TRANSCRIPTIONAL REGULATOR"/>
    <property type="match status" value="1"/>
</dbReference>
<evidence type="ECO:0000256" key="3">
    <source>
        <dbReference type="ARBA" id="ARBA00023125"/>
    </source>
</evidence>
<dbReference type="EMBL" id="JAJLJH010000002">
    <property type="protein sequence ID" value="MCK9686216.1"/>
    <property type="molecule type" value="Genomic_DNA"/>
</dbReference>
<dbReference type="GO" id="GO:0006351">
    <property type="term" value="P:DNA-templated transcription"/>
    <property type="evidence" value="ECO:0007669"/>
    <property type="project" value="TreeGrafter"/>
</dbReference>
<dbReference type="Pfam" id="PF03466">
    <property type="entry name" value="LysR_substrate"/>
    <property type="match status" value="1"/>
</dbReference>
<dbReference type="InterPro" id="IPR005119">
    <property type="entry name" value="LysR_subst-bd"/>
</dbReference>
<dbReference type="SUPFAM" id="SSF53850">
    <property type="entry name" value="Periplasmic binding protein-like II"/>
    <property type="match status" value="1"/>
</dbReference>
<dbReference type="CDD" id="cd08422">
    <property type="entry name" value="PBP2_CrgA_like"/>
    <property type="match status" value="1"/>
</dbReference>
<comment type="caution">
    <text evidence="6">The sequence shown here is derived from an EMBL/GenBank/DDBJ whole genome shotgun (WGS) entry which is preliminary data.</text>
</comment>
<proteinExistence type="inferred from homology"/>
<protein>
    <submittedName>
        <fullName evidence="6">LysR family transcriptional regulator</fullName>
    </submittedName>
</protein>
<dbReference type="PRINTS" id="PR00039">
    <property type="entry name" value="HTHLYSR"/>
</dbReference>
<dbReference type="InterPro" id="IPR036388">
    <property type="entry name" value="WH-like_DNA-bd_sf"/>
</dbReference>
<dbReference type="Gene3D" id="3.40.190.290">
    <property type="match status" value="1"/>
</dbReference>
<keyword evidence="2" id="KW-0805">Transcription regulation</keyword>
<dbReference type="SUPFAM" id="SSF46785">
    <property type="entry name" value="Winged helix' DNA-binding domain"/>
    <property type="match status" value="1"/>
</dbReference>
<dbReference type="Gene3D" id="1.10.10.10">
    <property type="entry name" value="Winged helix-like DNA-binding domain superfamily/Winged helix DNA-binding domain"/>
    <property type="match status" value="1"/>
</dbReference>
<dbReference type="FunFam" id="1.10.10.10:FF:000001">
    <property type="entry name" value="LysR family transcriptional regulator"/>
    <property type="match status" value="1"/>
</dbReference>
<gene>
    <name evidence="6" type="ORF">LPC04_10915</name>
</gene>
<dbReference type="PROSITE" id="PS50931">
    <property type="entry name" value="HTH_LYSR"/>
    <property type="match status" value="1"/>
</dbReference>
<evidence type="ECO:0000256" key="4">
    <source>
        <dbReference type="ARBA" id="ARBA00023163"/>
    </source>
</evidence>
<keyword evidence="4" id="KW-0804">Transcription</keyword>
<dbReference type="GO" id="GO:0043565">
    <property type="term" value="F:sequence-specific DNA binding"/>
    <property type="evidence" value="ECO:0007669"/>
    <property type="project" value="TreeGrafter"/>
</dbReference>
<keyword evidence="7" id="KW-1185">Reference proteome</keyword>
<reference evidence="6" key="1">
    <citation type="submission" date="2021-11" db="EMBL/GenBank/DDBJ databases">
        <title>BS-T2-15 a new species belonging to the Comamonadaceae family isolated from the soil of a French oak forest.</title>
        <authorList>
            <person name="Mieszkin S."/>
            <person name="Alain K."/>
        </authorList>
    </citation>
    <scope>NUCLEOTIDE SEQUENCE</scope>
    <source>
        <strain evidence="6">BS-T2-15</strain>
    </source>
</reference>
<dbReference type="Proteomes" id="UP001139353">
    <property type="component" value="Unassembled WGS sequence"/>
</dbReference>
<evidence type="ECO:0000313" key="6">
    <source>
        <dbReference type="EMBL" id="MCK9686216.1"/>
    </source>
</evidence>
<evidence type="ECO:0000313" key="7">
    <source>
        <dbReference type="Proteomes" id="UP001139353"/>
    </source>
</evidence>
<sequence>MNDQLAALRLFVRVARTGSFSRAARELEIAQPTASRTIAALEKDLGAALFTRSTRALTLTDAGARYLERVEPLLDALAEADHEARGTGELRGVLRVGLSSSLAVRAVIPALPRFAERHAALRIELLIDDKRQDLIAEGVDVALRFGSLPSSGAVARRILTTPRVIVASPGYLARAGTPRTPEELTTHRAIVGVSGTGAGWTFSRPGHDEVTVRLDGQVLANQNEAAVAAAVAGLGIVAMTREGCRAELESGALVELLPDWSRGDIDVHAVFAGGRAAKPSAKAFAEFLIEVLNPARGVRAA</sequence>
<evidence type="ECO:0000256" key="2">
    <source>
        <dbReference type="ARBA" id="ARBA00023015"/>
    </source>
</evidence>
<dbReference type="AlphaFoldDB" id="A0A9X1YHX2"/>
<evidence type="ECO:0000259" key="5">
    <source>
        <dbReference type="PROSITE" id="PS50931"/>
    </source>
</evidence>
<evidence type="ECO:0000256" key="1">
    <source>
        <dbReference type="ARBA" id="ARBA00009437"/>
    </source>
</evidence>
<name>A0A9X1YHX2_9BURK</name>
<accession>A0A9X1YHX2</accession>